<dbReference type="SUPFAM" id="SSF50998">
    <property type="entry name" value="Quinoprotein alcohol dehydrogenase-like"/>
    <property type="match status" value="1"/>
</dbReference>
<sequence length="1475" mass="160840">MINRLLPRARSLPRLSTASSARLFSSSASRHATWGFIGLGQMGYPMARNLRAKIPASDTLFVCDANPETTARFTAETENVKVASGPRELAEQSDTVVTSLPEPQHVKSVFHVILKDGLPKLAQDRLFIDCSTIDPSSSREVAAAVQSTGSGRFVDAPMSGGVVGATAGTLTFMLGAPSDVPGLVERAEAALLLMGKKVWHLGDQGAGLSGKLANNYLLAVANIATAEAMNLGIRWGLQPAVLGQMINSSTGRCWSSEVNNPAPGVIKGSPASRGYTGGFGVSLMKKDLRLAVEAARESGTALELADTVQQVYEATEKEHRGKDFSVVYQYLTSKSNSSYQLHQATYININVNCARCKMAYVVPIHGASSIRHALRAKFISPDEDCLVVAKANRLELYTQSADGLVLQHSKAIYGRVTLLKKLPRSTAAGLALTDALFVGTDQYAYFSITWDPVHEQLRTERKYIDLADGSLREAHSDDRCQIDPSGSFLTLEVYEGVVSIFPLVTADSHKRAKSAVSASAFSASTSVEQLGEPLQVRIEELMVRSSAFLDQEASNTPRFALLYEDTQGKVRLKLRDLKYTHAIITSDPGSAAELKDVTTLSDEVDLGASILIPVPRPLGGLLIIGESSIKYVDVSRNETISRPLAESTVFVAWEQVDGQRWLLADDYGRLFFLMLVLDADNAVESWKVDFLGVTSRASVLVYLDGGIVFVGSHQGDSQVIQIKEGGFDLVQTISNIAPILDFTIMDMGDRSGATREFSSGQTRIVTGSGAFGDGSLRSVRSGVGIEELGVLASMEHITDLWALRSACPEPFFDTLLVSFVNETRVFHFSADGDVEEKEDGFLGLVFSESTLLATNIPGNRILQVTESISRAIDVDSGMIIWRSSYEEFTITSASANDDYLVLVLGGTRLVCISLSTFELVGSRDFEADNQVSGMTIPASPIQACIVCLPQSAEIIILDLPGLEVKNKQTLGEPGEAIPRSVIVAEILPNKPPTLFVSMADGTVFSFSFDVHAFAIFNSSKITLGSEQPSFKKLPRGNGQYNVFATLNTQAYPGSIALSSQHELKIAIVDEERTTQIHTLPMHASVRRLAYSPTEKAFGLGTVKRKISNGVEEVSSSFVLADEILFRPLSTYDLRPDELVECVIRSQLNHGKDEVGNSISKDLFFVGTAFLDDVGDDHIRGRILVFEVNRSRELSLIVEKSLMGACRTLAVMDHTLLVAGLVKSVSVFKLARDRFGNILLEKHTAYRTSTAPIDISVVGDTVAVADVMKSMSLVQYTQAEEGEREPKFEEIARHYQTLWSTAVAPIEENVYLLADAEGNLVVLQQNITGVTESDRKRLQPTSEIRLGEMVNRIHPIVIQTYTETAVSARALLATVDGSIYLFGLINPTYIDLLLRLQTAMGSITISPGEIPFSKYRAFRTTVHQSDEPFRFVDGELIERFLSCTPGMQEEIVSRLDDSTVTVSSLKEMIEELRRMH</sequence>
<feature type="domain" description="RSE1/DDB1/CPSF1 first beta-propeller" evidence="15">
    <location>
        <begin position="369"/>
        <end position="734"/>
    </location>
</feature>
<dbReference type="InterPro" id="IPR011047">
    <property type="entry name" value="Quinoprotein_ADH-like_sf"/>
</dbReference>
<dbReference type="Pfam" id="PF10433">
    <property type="entry name" value="Beta-prop_RSE1_1st"/>
    <property type="match status" value="1"/>
</dbReference>
<dbReference type="Gene3D" id="1.10.150.910">
    <property type="match status" value="1"/>
</dbReference>
<dbReference type="GO" id="GO:0005634">
    <property type="term" value="C:nucleus"/>
    <property type="evidence" value="ECO:0007669"/>
    <property type="project" value="UniProtKB-SubCell"/>
</dbReference>
<dbReference type="GO" id="GO:0003676">
    <property type="term" value="F:nucleic acid binding"/>
    <property type="evidence" value="ECO:0007669"/>
    <property type="project" value="InterPro"/>
</dbReference>
<protein>
    <recommendedName>
        <fullName evidence="6">DNA damage-binding protein 1</fullName>
        <ecNumber evidence="5">1.1.1.31</ecNumber>
    </recommendedName>
</protein>
<dbReference type="GO" id="GO:0008442">
    <property type="term" value="F:3-hydroxyisobutyrate dehydrogenase activity"/>
    <property type="evidence" value="ECO:0007669"/>
    <property type="project" value="UniProtKB-EC"/>
</dbReference>
<dbReference type="InterPro" id="IPR050358">
    <property type="entry name" value="RSE1/DDB1/CFT1"/>
</dbReference>
<comment type="catalytic activity">
    <reaction evidence="12">
        <text>3-hydroxy-2-methylpropanoate + NAD(+) = 2-methyl-3-oxopropanoate + NADH + H(+)</text>
        <dbReference type="Rhea" id="RHEA:17681"/>
        <dbReference type="ChEBI" id="CHEBI:11805"/>
        <dbReference type="ChEBI" id="CHEBI:15378"/>
        <dbReference type="ChEBI" id="CHEBI:57540"/>
        <dbReference type="ChEBI" id="CHEBI:57700"/>
        <dbReference type="ChEBI" id="CHEBI:57945"/>
        <dbReference type="EC" id="1.1.1.31"/>
    </reaction>
</comment>
<dbReference type="GO" id="GO:0006397">
    <property type="term" value="P:mRNA processing"/>
    <property type="evidence" value="ECO:0007669"/>
    <property type="project" value="UniProtKB-KW"/>
</dbReference>
<dbReference type="GO" id="GO:0050661">
    <property type="term" value="F:NADP binding"/>
    <property type="evidence" value="ECO:0007669"/>
    <property type="project" value="InterPro"/>
</dbReference>
<comment type="similarity">
    <text evidence="3">Belongs to the HIBADH-related family. 3-hydroxyisobutyrate dehydrogenase subfamily.</text>
</comment>
<dbReference type="VEuPathDB" id="FungiDB:TERG_02729"/>
<comment type="subcellular location">
    <subcellularLocation>
        <location evidence="1">Nucleus</location>
    </subcellularLocation>
</comment>
<dbReference type="InterPro" id="IPR004871">
    <property type="entry name" value="RSE1/DDB1/CPSF1_C"/>
</dbReference>
<dbReference type="Gene3D" id="1.10.1040.10">
    <property type="entry name" value="N-(1-d-carboxylethyl)-l-norvaline Dehydrogenase, domain 2"/>
    <property type="match status" value="1"/>
</dbReference>
<dbReference type="PROSITE" id="PS00895">
    <property type="entry name" value="3_HYDROXYISOBUT_DH"/>
    <property type="match status" value="1"/>
</dbReference>
<dbReference type="Pfam" id="PF14833">
    <property type="entry name" value="NAD_binding_11"/>
    <property type="match status" value="1"/>
</dbReference>
<organism evidence="18 19">
    <name type="scientific">Trichophyton rubrum</name>
    <name type="common">Athlete's foot fungus</name>
    <name type="synonym">Epidermophyton rubrum</name>
    <dbReference type="NCBI Taxonomy" id="5551"/>
    <lineage>
        <taxon>Eukaryota</taxon>
        <taxon>Fungi</taxon>
        <taxon>Dikarya</taxon>
        <taxon>Ascomycota</taxon>
        <taxon>Pezizomycotina</taxon>
        <taxon>Eurotiomycetes</taxon>
        <taxon>Eurotiomycetidae</taxon>
        <taxon>Onygenales</taxon>
        <taxon>Arthrodermataceae</taxon>
        <taxon>Trichophyton</taxon>
    </lineage>
</organism>
<dbReference type="GO" id="GO:0009083">
    <property type="term" value="P:branched-chain amino acid catabolic process"/>
    <property type="evidence" value="ECO:0007669"/>
    <property type="project" value="UniProtKB-KW"/>
</dbReference>
<dbReference type="InterPro" id="IPR029154">
    <property type="entry name" value="HIBADH-like_NADP-bd"/>
</dbReference>
<evidence type="ECO:0000256" key="11">
    <source>
        <dbReference type="ARBA" id="ARBA00023242"/>
    </source>
</evidence>
<evidence type="ECO:0000256" key="3">
    <source>
        <dbReference type="ARBA" id="ARBA00006013"/>
    </source>
</evidence>
<keyword evidence="8" id="KW-0507">mRNA processing</keyword>
<dbReference type="InterPro" id="IPR036291">
    <property type="entry name" value="NAD(P)-bd_dom_sf"/>
</dbReference>
<dbReference type="Pfam" id="PF23726">
    <property type="entry name" value="Beta-prop_RSE1_2nd"/>
    <property type="match status" value="1"/>
</dbReference>
<evidence type="ECO:0000259" key="17">
    <source>
        <dbReference type="Pfam" id="PF23726"/>
    </source>
</evidence>
<gene>
    <name evidence="18" type="ORF">A7C99_6219</name>
</gene>
<dbReference type="InterPro" id="IPR058543">
    <property type="entry name" value="Beta-prop_RSE1/DDB1/CPSF1_2nd"/>
</dbReference>
<keyword evidence="9" id="KW-0560">Oxidoreductase</keyword>
<dbReference type="FunFam" id="3.40.50.720:FF:000630">
    <property type="entry name" value="3-hydroxyisobutyrate dehydrogenase"/>
    <property type="match status" value="1"/>
</dbReference>
<evidence type="ECO:0000256" key="4">
    <source>
        <dbReference type="ARBA" id="ARBA00007453"/>
    </source>
</evidence>
<feature type="domain" description="6-phosphogluconate dehydrogenase NADP-binding" evidence="14">
    <location>
        <begin position="35"/>
        <end position="202"/>
    </location>
</feature>
<evidence type="ECO:0000256" key="12">
    <source>
        <dbReference type="ARBA" id="ARBA00049197"/>
    </source>
</evidence>
<dbReference type="EMBL" id="LHPM01000019">
    <property type="protein sequence ID" value="OAL61652.1"/>
    <property type="molecule type" value="Genomic_DNA"/>
</dbReference>
<evidence type="ECO:0000256" key="1">
    <source>
        <dbReference type="ARBA" id="ARBA00004123"/>
    </source>
</evidence>
<dbReference type="InterPro" id="IPR006115">
    <property type="entry name" value="6PGDH_NADP-bd"/>
</dbReference>
<dbReference type="GO" id="GO:0051287">
    <property type="term" value="F:NAD binding"/>
    <property type="evidence" value="ECO:0007669"/>
    <property type="project" value="InterPro"/>
</dbReference>
<dbReference type="InterPro" id="IPR015943">
    <property type="entry name" value="WD40/YVTN_repeat-like_dom_sf"/>
</dbReference>
<dbReference type="EC" id="1.1.1.31" evidence="5"/>
<evidence type="ECO:0000256" key="7">
    <source>
        <dbReference type="ARBA" id="ARBA00022456"/>
    </source>
</evidence>
<accession>A0A178ENE7</accession>
<dbReference type="FunFam" id="1.10.1040.10:FF:000006">
    <property type="entry name" value="3-hydroxyisobutyrate dehydrogenase"/>
    <property type="match status" value="1"/>
</dbReference>
<dbReference type="Pfam" id="PF03446">
    <property type="entry name" value="NAD_binding_2"/>
    <property type="match status" value="1"/>
</dbReference>
<feature type="domain" description="RSE1/DDB1/CPSF1 C-terminal" evidence="13">
    <location>
        <begin position="1115"/>
        <end position="1440"/>
    </location>
</feature>
<dbReference type="Pfam" id="PF03178">
    <property type="entry name" value="CPSF_A"/>
    <property type="match status" value="1"/>
</dbReference>
<keyword evidence="11" id="KW-0539">Nucleus</keyword>
<dbReference type="InterPro" id="IPR018846">
    <property type="entry name" value="Beta-prop_RSE1/DDB1/CPSF1_1st"/>
</dbReference>
<dbReference type="VEuPathDB" id="FungiDB:TERG_02728"/>
<dbReference type="Gene3D" id="2.130.10.10">
    <property type="entry name" value="YVTN repeat-like/Quinoprotein amine dehydrogenase"/>
    <property type="match status" value="4"/>
</dbReference>
<keyword evidence="7" id="KW-0101">Branched-chain amino acid catabolism</keyword>
<comment type="caution">
    <text evidence="18">The sequence shown here is derived from an EMBL/GenBank/DDBJ whole genome shotgun (WGS) entry which is preliminary data.</text>
</comment>
<evidence type="ECO:0000259" key="16">
    <source>
        <dbReference type="Pfam" id="PF14833"/>
    </source>
</evidence>
<evidence type="ECO:0000256" key="9">
    <source>
        <dbReference type="ARBA" id="ARBA00023002"/>
    </source>
</evidence>
<feature type="domain" description="3-hydroxyisobutyrate dehydrogenase-like NAD-binding" evidence="16">
    <location>
        <begin position="205"/>
        <end position="330"/>
    </location>
</feature>
<comment type="similarity">
    <text evidence="4">Belongs to the DDB1 family.</text>
</comment>
<evidence type="ECO:0000259" key="14">
    <source>
        <dbReference type="Pfam" id="PF03446"/>
    </source>
</evidence>
<feature type="domain" description="RSE1/DDB1/CPSF1 second beta-propeller" evidence="17">
    <location>
        <begin position="786"/>
        <end position="1045"/>
    </location>
</feature>
<proteinExistence type="inferred from homology"/>
<evidence type="ECO:0000313" key="18">
    <source>
        <dbReference type="EMBL" id="OAL61652.1"/>
    </source>
</evidence>
<evidence type="ECO:0000256" key="2">
    <source>
        <dbReference type="ARBA" id="ARBA00005109"/>
    </source>
</evidence>
<evidence type="ECO:0000259" key="15">
    <source>
        <dbReference type="Pfam" id="PF10433"/>
    </source>
</evidence>
<evidence type="ECO:0000313" key="19">
    <source>
        <dbReference type="Proteomes" id="UP000243015"/>
    </source>
</evidence>
<dbReference type="InterPro" id="IPR008927">
    <property type="entry name" value="6-PGluconate_DH-like_C_sf"/>
</dbReference>
<dbReference type="Proteomes" id="UP000243015">
    <property type="component" value="Unassembled WGS sequence"/>
</dbReference>
<name>A0A178ENE7_TRIRU</name>
<evidence type="ECO:0000256" key="10">
    <source>
        <dbReference type="ARBA" id="ARBA00023027"/>
    </source>
</evidence>
<evidence type="ECO:0000256" key="5">
    <source>
        <dbReference type="ARBA" id="ARBA00012991"/>
    </source>
</evidence>
<dbReference type="InterPro" id="IPR013328">
    <property type="entry name" value="6PGD_dom2"/>
</dbReference>
<evidence type="ECO:0000256" key="8">
    <source>
        <dbReference type="ARBA" id="ARBA00022664"/>
    </source>
</evidence>
<comment type="pathway">
    <text evidence="2">Amino-acid degradation; L-valine degradation.</text>
</comment>
<dbReference type="SUPFAM" id="SSF51735">
    <property type="entry name" value="NAD(P)-binding Rossmann-fold domains"/>
    <property type="match status" value="1"/>
</dbReference>
<keyword evidence="10" id="KW-0520">NAD</keyword>
<reference evidence="18 19" key="1">
    <citation type="submission" date="2016-05" db="EMBL/GenBank/DDBJ databases">
        <title>Genome sequencing of Trichophyton rubrum CMCC(F)T1i isolated from hair.</title>
        <authorList>
            <person name="Zhan P."/>
            <person name="Tao Y."/>
            <person name="Liu W."/>
        </authorList>
    </citation>
    <scope>NUCLEOTIDE SEQUENCE [LARGE SCALE GENOMIC DNA]</scope>
    <source>
        <strain evidence="19">CMCC(F)T1i</strain>
    </source>
</reference>
<evidence type="ECO:0000256" key="6">
    <source>
        <dbReference type="ARBA" id="ARBA00014577"/>
    </source>
</evidence>
<dbReference type="InterPro" id="IPR002204">
    <property type="entry name" value="3-OH-isobutyrate_DH-rel_CS"/>
</dbReference>
<dbReference type="Gene3D" id="3.40.50.720">
    <property type="entry name" value="NAD(P)-binding Rossmann-like Domain"/>
    <property type="match status" value="1"/>
</dbReference>
<evidence type="ECO:0000259" key="13">
    <source>
        <dbReference type="Pfam" id="PF03178"/>
    </source>
</evidence>
<dbReference type="SUPFAM" id="SSF48179">
    <property type="entry name" value="6-phosphogluconate dehydrogenase C-terminal domain-like"/>
    <property type="match status" value="1"/>
</dbReference>
<dbReference type="PANTHER" id="PTHR10644">
    <property type="entry name" value="DNA REPAIR/RNA PROCESSING CPSF FAMILY"/>
    <property type="match status" value="1"/>
</dbReference>